<dbReference type="OrthoDB" id="5576763at2759"/>
<proteinExistence type="predicted"/>
<accession>A0A9P6JCH9</accession>
<dbReference type="Proteomes" id="UP000738359">
    <property type="component" value="Unassembled WGS sequence"/>
</dbReference>
<evidence type="ECO:0000313" key="3">
    <source>
        <dbReference type="Proteomes" id="UP000738359"/>
    </source>
</evidence>
<feature type="signal peptide" evidence="1">
    <location>
        <begin position="1"/>
        <end position="19"/>
    </location>
</feature>
<evidence type="ECO:0000256" key="1">
    <source>
        <dbReference type="SAM" id="SignalP"/>
    </source>
</evidence>
<evidence type="ECO:0000313" key="2">
    <source>
        <dbReference type="EMBL" id="KAF9967141.1"/>
    </source>
</evidence>
<comment type="caution">
    <text evidence="2">The sequence shown here is derived from an EMBL/GenBank/DDBJ whole genome shotgun (WGS) entry which is preliminary data.</text>
</comment>
<keyword evidence="1" id="KW-0732">Signal</keyword>
<dbReference type="EMBL" id="JAAAHY010000099">
    <property type="protein sequence ID" value="KAF9967141.1"/>
    <property type="molecule type" value="Genomic_DNA"/>
</dbReference>
<sequence length="241" mass="26295">MKFTTTALLAACVPSLAFALVGNGWKFDKAPADGLNDVTFSFNMAKAPHKSGYYFAQQFNFHNVKDVGYTGLQPREDSRGNTIIHAAFSSFQQGTTSKHPNCHNGADGGPGVSCAVDIKGDYRDKYSLVVKNVGGTTWRGTLVNDRTRRPTVVGQWTLPAGAGKIVNGQVGFVEHYKWNDGKPHACNTLPFTEATFYHPTSKTRGARGGKITQVYEYGNCVGKVRFSAKKQAKAYKIRVGF</sequence>
<feature type="chain" id="PRO_5040293119" evidence="1">
    <location>
        <begin position="20"/>
        <end position="241"/>
    </location>
</feature>
<dbReference type="AlphaFoldDB" id="A0A9P6JCH9"/>
<name>A0A9P6JCH9_MORAP</name>
<organism evidence="2 3">
    <name type="scientific">Mortierella alpina</name>
    <name type="common">Oleaginous fungus</name>
    <name type="synonym">Mortierella renispora</name>
    <dbReference type="NCBI Taxonomy" id="64518"/>
    <lineage>
        <taxon>Eukaryota</taxon>
        <taxon>Fungi</taxon>
        <taxon>Fungi incertae sedis</taxon>
        <taxon>Mucoromycota</taxon>
        <taxon>Mortierellomycotina</taxon>
        <taxon>Mortierellomycetes</taxon>
        <taxon>Mortierellales</taxon>
        <taxon>Mortierellaceae</taxon>
        <taxon>Mortierella</taxon>
    </lineage>
</organism>
<protein>
    <submittedName>
        <fullName evidence="2">Uncharacterized protein</fullName>
    </submittedName>
</protein>
<gene>
    <name evidence="2" type="ORF">BGZ70_010664</name>
</gene>
<keyword evidence="3" id="KW-1185">Reference proteome</keyword>
<reference evidence="2" key="1">
    <citation type="journal article" date="2020" name="Fungal Divers.">
        <title>Resolving the Mortierellaceae phylogeny through synthesis of multi-gene phylogenetics and phylogenomics.</title>
        <authorList>
            <person name="Vandepol N."/>
            <person name="Liber J."/>
            <person name="Desiro A."/>
            <person name="Na H."/>
            <person name="Kennedy M."/>
            <person name="Barry K."/>
            <person name="Grigoriev I.V."/>
            <person name="Miller A.N."/>
            <person name="O'Donnell K."/>
            <person name="Stajich J.E."/>
            <person name="Bonito G."/>
        </authorList>
    </citation>
    <scope>NUCLEOTIDE SEQUENCE</scope>
    <source>
        <strain evidence="2">CK1249</strain>
    </source>
</reference>